<name>A0A5E4MIW8_9HEMI</name>
<gene>
    <name evidence="4" type="ORF">CINCED_3A022352</name>
</gene>
<evidence type="ECO:0000313" key="4">
    <source>
        <dbReference type="EMBL" id="VVC31322.1"/>
    </source>
</evidence>
<dbReference type="AlphaFoldDB" id="A0A5E4MIW8"/>
<feature type="compositionally biased region" description="Low complexity" evidence="1">
    <location>
        <begin position="273"/>
        <end position="291"/>
    </location>
</feature>
<keyword evidence="5" id="KW-1185">Reference proteome</keyword>
<protein>
    <submittedName>
        <fullName evidence="4">Headcase protein,Headcase, middle domain</fullName>
    </submittedName>
</protein>
<dbReference type="InterPro" id="IPR026066">
    <property type="entry name" value="Headcase"/>
</dbReference>
<dbReference type="PANTHER" id="PTHR13425">
    <property type="entry name" value="HEADCASE PROTEIN"/>
    <property type="match status" value="1"/>
</dbReference>
<dbReference type="PANTHER" id="PTHR13425:SF3">
    <property type="entry name" value="HEADCASE PROTEIN HOMOLOG"/>
    <property type="match status" value="1"/>
</dbReference>
<evidence type="ECO:0000313" key="5">
    <source>
        <dbReference type="Proteomes" id="UP000325440"/>
    </source>
</evidence>
<feature type="region of interest" description="Disordered" evidence="1">
    <location>
        <begin position="39"/>
        <end position="60"/>
    </location>
</feature>
<dbReference type="Pfam" id="PF15353">
    <property type="entry name" value="HECA_N"/>
    <property type="match status" value="1"/>
</dbReference>
<accession>A0A5E4MIW8</accession>
<feature type="region of interest" description="Disordered" evidence="1">
    <location>
        <begin position="192"/>
        <end position="230"/>
    </location>
</feature>
<sequence length="515" mass="57411">MAPRRNAMGFNGIGHFADLFSPSATTVVEQLFQHQQQQQQQQQQQLHHQQHQQQQQSFQMHHQQQHYEECCVPTGDCVMRSAPIRPDDPRAADLYARVVCSDGGCPAGRYMHRECFDSWERLVLAYMKNAAASYANTGGGNTGGRRIKDLWSVNVNNNNVVNLNQKGYEMAFQACGCRCGMGYLKKDSEWPPAAVRRQSSGSADDADRAAAAGKKKKRRQPKSAAAPPSFAPAFDYADELRLRTGSLSGSSNGSSSPVTGCTNSTSSDSPAHSGSFGSGTSTTGTAGSWSSSKKRDATCFKDVFERQSSMNGNGIFCRRLDFSTFNRLPRHMLNSYHVKIEDEGNHGNDETRSFILSSLAAQNQSRVNCVLCTDVMLVFDRYPLVDGTFFLSPKQYNKNAVEVKNEGRALFLNAVCMKCLSGKDVDRKLCCRFCATQWDGSSLIMGTMYAYDVFAAMPCCNERLKCNSCQKALMMPHQRLNFYSDYSRKVTCPHCASVDYHFVKPLVPYYTRQWP</sequence>
<feature type="domain" description="Headcase middle" evidence="3">
    <location>
        <begin position="308"/>
        <end position="506"/>
    </location>
</feature>
<organism evidence="4 5">
    <name type="scientific">Cinara cedri</name>
    <dbReference type="NCBI Taxonomy" id="506608"/>
    <lineage>
        <taxon>Eukaryota</taxon>
        <taxon>Metazoa</taxon>
        <taxon>Ecdysozoa</taxon>
        <taxon>Arthropoda</taxon>
        <taxon>Hexapoda</taxon>
        <taxon>Insecta</taxon>
        <taxon>Pterygota</taxon>
        <taxon>Neoptera</taxon>
        <taxon>Paraneoptera</taxon>
        <taxon>Hemiptera</taxon>
        <taxon>Sternorrhyncha</taxon>
        <taxon>Aphidomorpha</taxon>
        <taxon>Aphidoidea</taxon>
        <taxon>Aphididae</taxon>
        <taxon>Lachninae</taxon>
        <taxon>Cinara</taxon>
    </lineage>
</organism>
<dbReference type="Proteomes" id="UP000325440">
    <property type="component" value="Unassembled WGS sequence"/>
</dbReference>
<feature type="domain" description="Headcase N-terminal" evidence="2">
    <location>
        <begin position="69"/>
        <end position="190"/>
    </location>
</feature>
<evidence type="ECO:0000259" key="2">
    <source>
        <dbReference type="Pfam" id="PF15353"/>
    </source>
</evidence>
<feature type="region of interest" description="Disordered" evidence="1">
    <location>
        <begin position="245"/>
        <end position="292"/>
    </location>
</feature>
<proteinExistence type="predicted"/>
<evidence type="ECO:0000256" key="1">
    <source>
        <dbReference type="SAM" id="MobiDB-lite"/>
    </source>
</evidence>
<feature type="compositionally biased region" description="Low complexity" evidence="1">
    <location>
        <begin position="245"/>
        <end position="256"/>
    </location>
</feature>
<dbReference type="OrthoDB" id="10012848at2759"/>
<dbReference type="InterPro" id="IPR054537">
    <property type="entry name" value="HECA_N"/>
</dbReference>
<dbReference type="EMBL" id="CABPRJ010000949">
    <property type="protein sequence ID" value="VVC31322.1"/>
    <property type="molecule type" value="Genomic_DNA"/>
</dbReference>
<reference evidence="4 5" key="1">
    <citation type="submission" date="2019-08" db="EMBL/GenBank/DDBJ databases">
        <authorList>
            <person name="Alioto T."/>
            <person name="Alioto T."/>
            <person name="Gomez Garrido J."/>
        </authorList>
    </citation>
    <scope>NUCLEOTIDE SEQUENCE [LARGE SCALE GENOMIC DNA]</scope>
</reference>
<dbReference type="Pfam" id="PF16002">
    <property type="entry name" value="Headcase"/>
    <property type="match status" value="1"/>
</dbReference>
<dbReference type="InterPro" id="IPR031947">
    <property type="entry name" value="Headcase_mid"/>
</dbReference>
<evidence type="ECO:0000259" key="3">
    <source>
        <dbReference type="Pfam" id="PF16002"/>
    </source>
</evidence>
<feature type="compositionally biased region" description="Polar residues" evidence="1">
    <location>
        <begin position="257"/>
        <end position="272"/>
    </location>
</feature>